<evidence type="ECO:0000256" key="1">
    <source>
        <dbReference type="SAM" id="Phobius"/>
    </source>
</evidence>
<dbReference type="OrthoDB" id="4764601at2"/>
<proteinExistence type="predicted"/>
<organism evidence="2 3">
    <name type="scientific">Cupriavidus nantongensis</name>
    <dbReference type="NCBI Taxonomy" id="1796606"/>
    <lineage>
        <taxon>Bacteria</taxon>
        <taxon>Pseudomonadati</taxon>
        <taxon>Pseudomonadota</taxon>
        <taxon>Betaproteobacteria</taxon>
        <taxon>Burkholderiales</taxon>
        <taxon>Burkholderiaceae</taxon>
        <taxon>Cupriavidus</taxon>
    </lineage>
</organism>
<dbReference type="InterPro" id="IPR004891">
    <property type="entry name" value="Mercury-R_MerC"/>
</dbReference>
<feature type="transmembrane region" description="Helical" evidence="1">
    <location>
        <begin position="78"/>
        <end position="96"/>
    </location>
</feature>
<dbReference type="STRING" id="1796606.A2G96_11810"/>
<dbReference type="GeneID" id="70691494"/>
<feature type="transmembrane region" description="Helical" evidence="1">
    <location>
        <begin position="48"/>
        <end position="71"/>
    </location>
</feature>
<sequence length="139" mass="14541">MGRITRVTNKAGALGGIVSAMGCASCFPAIAGLGAAIGLGFLSQYEGLFISVLLRVFAGIALLANATAWFSHRQWQRTALGVIGPLLVLTAVYLTVGRRSEALLYVGLSFMVGVSIWDFISPAKRCGAPNACEPPVKRG</sequence>
<dbReference type="AlphaFoldDB" id="A0A142JJV5"/>
<evidence type="ECO:0000313" key="3">
    <source>
        <dbReference type="Proteomes" id="UP000075238"/>
    </source>
</evidence>
<keyword evidence="1" id="KW-1133">Transmembrane helix</keyword>
<protein>
    <submittedName>
        <fullName evidence="2">Mercury transport protein MerC</fullName>
    </submittedName>
</protein>
<dbReference type="NCBIfam" id="NF033784">
    <property type="entry name" value="transport_merC"/>
    <property type="match status" value="1"/>
</dbReference>
<dbReference type="PROSITE" id="PS51257">
    <property type="entry name" value="PROKAR_LIPOPROTEIN"/>
    <property type="match status" value="1"/>
</dbReference>
<name>A0A142JJV5_9BURK</name>
<keyword evidence="3" id="KW-1185">Reference proteome</keyword>
<dbReference type="GO" id="GO:0015097">
    <property type="term" value="F:mercury ion transmembrane transporter activity"/>
    <property type="evidence" value="ECO:0007669"/>
    <property type="project" value="InterPro"/>
</dbReference>
<dbReference type="NCBIfam" id="NF010318">
    <property type="entry name" value="PRK13755.1"/>
    <property type="match status" value="1"/>
</dbReference>
<dbReference type="Pfam" id="PF03203">
    <property type="entry name" value="MerC"/>
    <property type="match status" value="1"/>
</dbReference>
<keyword evidence="1" id="KW-0472">Membrane</keyword>
<feature type="transmembrane region" description="Helical" evidence="1">
    <location>
        <begin position="12"/>
        <end position="42"/>
    </location>
</feature>
<reference evidence="2 3" key="1">
    <citation type="submission" date="2016-03" db="EMBL/GenBank/DDBJ databases">
        <title>Complete genome sequence of a novel chlorpyrifos degrading bacterium, Cupriavidus nantongensis sp. X1.</title>
        <authorList>
            <person name="Fang L."/>
        </authorList>
    </citation>
    <scope>NUCLEOTIDE SEQUENCE [LARGE SCALE GENOMIC DNA]</scope>
    <source>
        <strain evidence="2 3">X1</strain>
    </source>
</reference>
<dbReference type="RefSeq" id="WP_062799381.1">
    <property type="nucleotide sequence ID" value="NZ_CP014844.1"/>
</dbReference>
<evidence type="ECO:0000313" key="2">
    <source>
        <dbReference type="EMBL" id="AMR78367.1"/>
    </source>
</evidence>
<dbReference type="GO" id="GO:0016020">
    <property type="term" value="C:membrane"/>
    <property type="evidence" value="ECO:0007669"/>
    <property type="project" value="InterPro"/>
</dbReference>
<accession>A0A142JJV5</accession>
<dbReference type="Proteomes" id="UP000075238">
    <property type="component" value="Chromosome 1"/>
</dbReference>
<dbReference type="KEGG" id="cnan:A2G96_11810"/>
<keyword evidence="1" id="KW-0812">Transmembrane</keyword>
<dbReference type="EMBL" id="CP014844">
    <property type="protein sequence ID" value="AMR78367.1"/>
    <property type="molecule type" value="Genomic_DNA"/>
</dbReference>
<gene>
    <name evidence="2" type="ORF">A2G96_11810</name>
</gene>
<feature type="transmembrane region" description="Helical" evidence="1">
    <location>
        <begin position="102"/>
        <end position="120"/>
    </location>
</feature>